<sequence length="155" mass="16292">MRMRKCGVVVAALAAVLAVSGPTATADQKVTELRAYVVAGGKPRGVVEGQHWQSYAMLRDAADKRIGDVSIACVVVKARDKRVLADCGHALRIDGKGTLLIHGTHHYRDQTVMPGTADPMRHIVTGGTGDFAHASGTADLLEVIGGYTYKLGGLG</sequence>
<reference evidence="2 3" key="1">
    <citation type="submission" date="2024-06" db="EMBL/GenBank/DDBJ databases">
        <title>The Natural Products Discovery Center: Release of the First 8490 Sequenced Strains for Exploring Actinobacteria Biosynthetic Diversity.</title>
        <authorList>
            <person name="Kalkreuter E."/>
            <person name="Kautsar S.A."/>
            <person name="Yang D."/>
            <person name="Bader C.D."/>
            <person name="Teijaro C.N."/>
            <person name="Fluegel L."/>
            <person name="Davis C.M."/>
            <person name="Simpson J.R."/>
            <person name="Lauterbach L."/>
            <person name="Steele A.D."/>
            <person name="Gui C."/>
            <person name="Meng S."/>
            <person name="Li G."/>
            <person name="Viehrig K."/>
            <person name="Ye F."/>
            <person name="Su P."/>
            <person name="Kiefer A.F."/>
            <person name="Nichols A."/>
            <person name="Cepeda A.J."/>
            <person name="Yan W."/>
            <person name="Fan B."/>
            <person name="Jiang Y."/>
            <person name="Adhikari A."/>
            <person name="Zheng C.-J."/>
            <person name="Schuster L."/>
            <person name="Cowan T.M."/>
            <person name="Smanski M.J."/>
            <person name="Chevrette M.G."/>
            <person name="De Carvalho L.P.S."/>
            <person name="Shen B."/>
        </authorList>
    </citation>
    <scope>NUCLEOTIDE SEQUENCE [LARGE SCALE GENOMIC DNA]</scope>
    <source>
        <strain evidence="2 3">NPDC048946</strain>
    </source>
</reference>
<protein>
    <recommendedName>
        <fullName evidence="4">Pectate lyase</fullName>
    </recommendedName>
</protein>
<dbReference type="RefSeq" id="WP_358363918.1">
    <property type="nucleotide sequence ID" value="NZ_JBEZFP010000191.1"/>
</dbReference>
<gene>
    <name evidence="2" type="ORF">AB0C36_40065</name>
</gene>
<organism evidence="2 3">
    <name type="scientific">Streptodolium elevatio</name>
    <dbReference type="NCBI Taxonomy" id="3157996"/>
    <lineage>
        <taxon>Bacteria</taxon>
        <taxon>Bacillati</taxon>
        <taxon>Actinomycetota</taxon>
        <taxon>Actinomycetes</taxon>
        <taxon>Kitasatosporales</taxon>
        <taxon>Streptomycetaceae</taxon>
        <taxon>Streptodolium</taxon>
    </lineage>
</organism>
<feature type="signal peptide" evidence="1">
    <location>
        <begin position="1"/>
        <end position="26"/>
    </location>
</feature>
<evidence type="ECO:0008006" key="4">
    <source>
        <dbReference type="Google" id="ProtNLM"/>
    </source>
</evidence>
<feature type="chain" id="PRO_5046711214" description="Pectate lyase" evidence="1">
    <location>
        <begin position="27"/>
        <end position="155"/>
    </location>
</feature>
<dbReference type="Proteomes" id="UP001551482">
    <property type="component" value="Unassembled WGS sequence"/>
</dbReference>
<name>A0ABV3DVA2_9ACTN</name>
<dbReference type="InterPro" id="IPR044859">
    <property type="entry name" value="Allene_oxi_cyc_Dirigent"/>
</dbReference>
<evidence type="ECO:0000313" key="2">
    <source>
        <dbReference type="EMBL" id="MEU8139676.1"/>
    </source>
</evidence>
<evidence type="ECO:0000313" key="3">
    <source>
        <dbReference type="Proteomes" id="UP001551482"/>
    </source>
</evidence>
<accession>A0ABV3DVA2</accession>
<comment type="caution">
    <text evidence="2">The sequence shown here is derived from an EMBL/GenBank/DDBJ whole genome shotgun (WGS) entry which is preliminary data.</text>
</comment>
<dbReference type="EMBL" id="JBEZFP010000191">
    <property type="protein sequence ID" value="MEU8139676.1"/>
    <property type="molecule type" value="Genomic_DNA"/>
</dbReference>
<keyword evidence="3" id="KW-1185">Reference proteome</keyword>
<proteinExistence type="predicted"/>
<dbReference type="Gene3D" id="2.40.480.10">
    <property type="entry name" value="Allene oxide cyclase-like"/>
    <property type="match status" value="1"/>
</dbReference>
<keyword evidence="1" id="KW-0732">Signal</keyword>
<evidence type="ECO:0000256" key="1">
    <source>
        <dbReference type="SAM" id="SignalP"/>
    </source>
</evidence>